<protein>
    <recommendedName>
        <fullName evidence="4">Folate transporter FolT</fullName>
    </recommendedName>
</protein>
<dbReference type="Proteomes" id="UP000051790">
    <property type="component" value="Unassembled WGS sequence"/>
</dbReference>
<dbReference type="PATRIC" id="fig|1423769.4.peg.2690"/>
<reference evidence="2 3" key="1">
    <citation type="journal article" date="2015" name="Genome Announc.">
        <title>Expanding the biotechnology potential of lactobacilli through comparative genomics of 213 strains and associated genera.</title>
        <authorList>
            <person name="Sun Z."/>
            <person name="Harris H.M."/>
            <person name="McCann A."/>
            <person name="Guo C."/>
            <person name="Argimon S."/>
            <person name="Zhang W."/>
            <person name="Yang X."/>
            <person name="Jeffery I.B."/>
            <person name="Cooney J.C."/>
            <person name="Kagawa T.F."/>
            <person name="Liu W."/>
            <person name="Song Y."/>
            <person name="Salvetti E."/>
            <person name="Wrobel A."/>
            <person name="Rasinkangas P."/>
            <person name="Parkhill J."/>
            <person name="Rea M.C."/>
            <person name="O'Sullivan O."/>
            <person name="Ritari J."/>
            <person name="Douillard F.P."/>
            <person name="Paul Ross R."/>
            <person name="Yang R."/>
            <person name="Briner A.E."/>
            <person name="Felis G.E."/>
            <person name="de Vos W.M."/>
            <person name="Barrangou R."/>
            <person name="Klaenhammer T.R."/>
            <person name="Caufield P.W."/>
            <person name="Cui Y."/>
            <person name="Zhang H."/>
            <person name="O'Toole P.W."/>
        </authorList>
    </citation>
    <scope>NUCLEOTIDE SEQUENCE [LARGE SCALE GENOMIC DNA]</scope>
    <source>
        <strain evidence="2 3">DSM 13343</strain>
    </source>
</reference>
<dbReference type="InterPro" id="IPR024529">
    <property type="entry name" value="ECF_trnsprt_substrate-spec"/>
</dbReference>
<dbReference type="Gene3D" id="1.10.1760.20">
    <property type="match status" value="1"/>
</dbReference>
<feature type="transmembrane region" description="Helical" evidence="1">
    <location>
        <begin position="40"/>
        <end position="65"/>
    </location>
</feature>
<keyword evidence="3" id="KW-1185">Reference proteome</keyword>
<feature type="transmembrane region" description="Helical" evidence="1">
    <location>
        <begin position="105"/>
        <end position="127"/>
    </location>
</feature>
<dbReference type="NCBIfam" id="TIGR04518">
    <property type="entry name" value="ECF_S_folT_fam"/>
    <property type="match status" value="1"/>
</dbReference>
<dbReference type="OrthoDB" id="4624at2"/>
<feature type="transmembrane region" description="Helical" evidence="1">
    <location>
        <begin position="77"/>
        <end position="98"/>
    </location>
</feature>
<feature type="transmembrane region" description="Helical" evidence="1">
    <location>
        <begin position="147"/>
        <end position="165"/>
    </location>
</feature>
<evidence type="ECO:0000313" key="2">
    <source>
        <dbReference type="EMBL" id="KRL39589.1"/>
    </source>
</evidence>
<dbReference type="GO" id="GO:0022857">
    <property type="term" value="F:transmembrane transporter activity"/>
    <property type="evidence" value="ECO:0007669"/>
    <property type="project" value="InterPro"/>
</dbReference>
<evidence type="ECO:0000313" key="3">
    <source>
        <dbReference type="Proteomes" id="UP000051790"/>
    </source>
</evidence>
<organism evidence="2 3">
    <name type="scientific">Lacticaseibacillus manihotivorans DSM 13343 = JCM 12514</name>
    <dbReference type="NCBI Taxonomy" id="1423769"/>
    <lineage>
        <taxon>Bacteria</taxon>
        <taxon>Bacillati</taxon>
        <taxon>Bacillota</taxon>
        <taxon>Bacilli</taxon>
        <taxon>Lactobacillales</taxon>
        <taxon>Lactobacillaceae</taxon>
        <taxon>Lacticaseibacillus</taxon>
    </lineage>
</organism>
<keyword evidence="1" id="KW-1133">Transmembrane helix</keyword>
<dbReference type="RefSeq" id="WP_056964926.1">
    <property type="nucleotide sequence ID" value="NZ_AZEU01000292.1"/>
</dbReference>
<proteinExistence type="predicted"/>
<dbReference type="AlphaFoldDB" id="A0A0R1QBK0"/>
<comment type="caution">
    <text evidence="2">The sequence shown here is derived from an EMBL/GenBank/DDBJ whole genome shotgun (WGS) entry which is preliminary data.</text>
</comment>
<keyword evidence="1" id="KW-0812">Transmembrane</keyword>
<dbReference type="InterPro" id="IPR030949">
    <property type="entry name" value="ECF_S_folate_fam"/>
</dbReference>
<keyword evidence="1" id="KW-0472">Membrane</keyword>
<dbReference type="EMBL" id="AZEU01000292">
    <property type="protein sequence ID" value="KRL39589.1"/>
    <property type="molecule type" value="Genomic_DNA"/>
</dbReference>
<evidence type="ECO:0000256" key="1">
    <source>
        <dbReference type="SAM" id="Phobius"/>
    </source>
</evidence>
<name>A0A0R1QBK0_9LACO</name>
<evidence type="ECO:0008006" key="4">
    <source>
        <dbReference type="Google" id="ProtNLM"/>
    </source>
</evidence>
<accession>A0A0R1QBK0</accession>
<gene>
    <name evidence="2" type="ORF">FD01_GL002491</name>
</gene>
<feature type="transmembrane region" description="Helical" evidence="1">
    <location>
        <begin position="12"/>
        <end position="28"/>
    </location>
</feature>
<dbReference type="Pfam" id="PF12822">
    <property type="entry name" value="ECF_trnsprt"/>
    <property type="match status" value="1"/>
</dbReference>
<sequence>MQLSFRTPKLTTKTWVSLAVFMAMDLVLRRFSFGTSFVKIGPAFIATILMAYYLGPWIAAVGAMLCDQINVLIFSPGVNFLGFTLTAIVAAIIYGLFFSQKPVRLWRVALAVLAVTILCNVLMNTLWLQMMGTPWQGIIVVRLIKDAIVYPIQVAVSYAVLKGVARIKPTL</sequence>